<feature type="transmembrane region" description="Helical" evidence="1">
    <location>
        <begin position="136"/>
        <end position="155"/>
    </location>
</feature>
<reference evidence="3 5" key="2">
    <citation type="submission" date="2023-02" db="EMBL/GenBank/DDBJ databases">
        <title>Encephalitozoon hellem ATCC 50451 complete genome.</title>
        <authorList>
            <person name="Mascarenhas dos Santos A.C."/>
            <person name="Julian A.T."/>
            <person name="Pombert J.-F."/>
        </authorList>
    </citation>
    <scope>NUCLEOTIDE SEQUENCE [LARGE SCALE GENOMIC DNA]</scope>
    <source>
        <strain evidence="3 5">ATCC 50451</strain>
    </source>
</reference>
<feature type="transmembrane region" description="Helical" evidence="1">
    <location>
        <begin position="36"/>
        <end position="58"/>
    </location>
</feature>
<dbReference type="Proteomes" id="UP001059546">
    <property type="component" value="Chromosome IX"/>
</dbReference>
<evidence type="ECO:0000313" key="2">
    <source>
        <dbReference type="EMBL" id="UTX43910.1"/>
    </source>
</evidence>
<dbReference type="OrthoDB" id="2192673at2759"/>
<dbReference type="EMBL" id="CP075155">
    <property type="protein sequence ID" value="UTX43910.1"/>
    <property type="molecule type" value="Genomic_DNA"/>
</dbReference>
<dbReference type="AlphaFoldDB" id="A0A9Q9C9D6"/>
<evidence type="ECO:0000313" key="3">
    <source>
        <dbReference type="EMBL" id="WEL39394.1"/>
    </source>
</evidence>
<evidence type="ECO:0000256" key="1">
    <source>
        <dbReference type="SAM" id="Phobius"/>
    </source>
</evidence>
<reference evidence="2" key="1">
    <citation type="submission" date="2021-05" db="EMBL/GenBank/DDBJ databases">
        <title>Encephalitozoon hellem ATCC 50604 Complete Genome.</title>
        <authorList>
            <person name="Mascarenhas dos Santos A.C."/>
            <person name="Julian A.T."/>
            <person name="Pombert J.-F."/>
        </authorList>
    </citation>
    <scope>NUCLEOTIDE SEQUENCE</scope>
    <source>
        <strain evidence="2">ATCC 50604</strain>
    </source>
</reference>
<protein>
    <submittedName>
        <fullName evidence="2">Uncharacterized protein</fullName>
    </submittedName>
</protein>
<organism evidence="2 4">
    <name type="scientific">Encephalitozoon hellem</name>
    <name type="common">Microsporidian parasite</name>
    <dbReference type="NCBI Taxonomy" id="27973"/>
    <lineage>
        <taxon>Eukaryota</taxon>
        <taxon>Fungi</taxon>
        <taxon>Fungi incertae sedis</taxon>
        <taxon>Microsporidia</taxon>
        <taxon>Unikaryonidae</taxon>
        <taxon>Encephalitozoon</taxon>
    </lineage>
</organism>
<name>A0A9Q9C9D6_ENCHE</name>
<feature type="transmembrane region" description="Helical" evidence="1">
    <location>
        <begin position="162"/>
        <end position="182"/>
    </location>
</feature>
<dbReference type="EMBL" id="CP119070">
    <property type="protein sequence ID" value="WEL39394.1"/>
    <property type="molecule type" value="Genomic_DNA"/>
</dbReference>
<sequence length="225" mass="25099">MNVGKNKMGLLANSLGLASILIPTAIYLSSSGENRVLRLVSAVSSSLFTMFMLSYWIVRNWRVNVSRNDPKEAILYLAFIVICITGLFTCIAETIVYGLSNDNMDILKMFATFSSINYIRFKCLGLLPRPVYKSGVIGNFVSVAAIVLITCAFAVNAKTNDMLVVLWSFVLSGAILALTSLAEEMVLPRKENEWNMSKGGRLGYFELVQLILFSLAFYWTDRSHF</sequence>
<gene>
    <name evidence="2" type="ORF">GPU96_09g16900</name>
    <name evidence="3" type="ORF">PFJ87_09g00210</name>
</gene>
<evidence type="ECO:0000313" key="5">
    <source>
        <dbReference type="Proteomes" id="UP001217963"/>
    </source>
</evidence>
<evidence type="ECO:0000313" key="4">
    <source>
        <dbReference type="Proteomes" id="UP001059546"/>
    </source>
</evidence>
<feature type="transmembrane region" description="Helical" evidence="1">
    <location>
        <begin position="12"/>
        <end position="30"/>
    </location>
</feature>
<proteinExistence type="predicted"/>
<dbReference type="Proteomes" id="UP001217963">
    <property type="component" value="Chromosome IX"/>
</dbReference>
<keyword evidence="1" id="KW-0812">Transmembrane</keyword>
<feature type="transmembrane region" description="Helical" evidence="1">
    <location>
        <begin position="202"/>
        <end position="220"/>
    </location>
</feature>
<feature type="transmembrane region" description="Helical" evidence="1">
    <location>
        <begin position="74"/>
        <end position="99"/>
    </location>
</feature>
<keyword evidence="5" id="KW-1185">Reference proteome</keyword>
<keyword evidence="1" id="KW-1133">Transmembrane helix</keyword>
<accession>A0A9Q9C9D6</accession>
<keyword evidence="1" id="KW-0472">Membrane</keyword>